<dbReference type="Proteomes" id="UP000078551">
    <property type="component" value="Chromosome"/>
</dbReference>
<gene>
    <name evidence="2" type="ORF">AMC81_CH02379</name>
    <name evidence="3" type="ORF">HER27_007760</name>
</gene>
<accession>A0A192TBP6</accession>
<protein>
    <submittedName>
        <fullName evidence="3">Uncharacterized protein</fullName>
    </submittedName>
</protein>
<dbReference type="EMBL" id="CP064931">
    <property type="protein sequence ID" value="QPK10434.1"/>
    <property type="molecule type" value="Genomic_DNA"/>
</dbReference>
<dbReference type="GeneID" id="45957678"/>
<reference evidence="2 4" key="1">
    <citation type="submission" date="2015-11" db="EMBL/GenBank/DDBJ databases">
        <title>The limits of bacterial species coexistence and the symbiotic plasmid transference in sympatric Rhizobium populations.</title>
        <authorList>
            <person name="Perez-Carrascal O.M."/>
            <person name="VanInsberghe D."/>
            <person name="Juarez S."/>
            <person name="Polz M.F."/>
            <person name="Vinuesa P."/>
            <person name="Gonzalez V."/>
        </authorList>
    </citation>
    <scope>NUCLEOTIDE SEQUENCE [LARGE SCALE GENOMIC DNA]</scope>
    <source>
        <strain evidence="2 4">N771</strain>
    </source>
</reference>
<keyword evidence="1" id="KW-0812">Transmembrane</keyword>
<feature type="transmembrane region" description="Helical" evidence="1">
    <location>
        <begin position="102"/>
        <end position="125"/>
    </location>
</feature>
<dbReference type="EMBL" id="CP013568">
    <property type="protein sequence ID" value="ANL85145.1"/>
    <property type="molecule type" value="Genomic_DNA"/>
</dbReference>
<evidence type="ECO:0000313" key="4">
    <source>
        <dbReference type="Proteomes" id="UP000078551"/>
    </source>
</evidence>
<dbReference type="RefSeq" id="WP_064825316.1">
    <property type="nucleotide sequence ID" value="NZ_CP013522.1"/>
</dbReference>
<dbReference type="Proteomes" id="UP000540266">
    <property type="component" value="Chromosome"/>
</dbReference>
<keyword evidence="1" id="KW-1133">Transmembrane helix</keyword>
<evidence type="ECO:0000256" key="1">
    <source>
        <dbReference type="SAM" id="Phobius"/>
    </source>
</evidence>
<evidence type="ECO:0000313" key="3">
    <source>
        <dbReference type="EMBL" id="QPK10434.1"/>
    </source>
</evidence>
<dbReference type="STRING" id="396.AMC85_CH02379"/>
<feature type="transmembrane region" description="Helical" evidence="1">
    <location>
        <begin position="12"/>
        <end position="31"/>
    </location>
</feature>
<evidence type="ECO:0000313" key="2">
    <source>
        <dbReference type="EMBL" id="ANL85145.1"/>
    </source>
</evidence>
<sequence>MRDSFLREPQVELFFQAYLIGLPLGHLPFFFSDLGLGLLFAKFFLSLPIVFLLFIFYRIKYAAVNSRPFLWGSIIFIATLVLIVASFFLIRGGINDPTRKDMTILNIILILSAPSLLATCIYFPVMIRLRLRRSVG</sequence>
<name>A0A192TBP6_9HYPH</name>
<dbReference type="AlphaFoldDB" id="A0A192TBP6"/>
<organism evidence="3 5">
    <name type="scientific">Rhizobium phaseoli</name>
    <dbReference type="NCBI Taxonomy" id="396"/>
    <lineage>
        <taxon>Bacteria</taxon>
        <taxon>Pseudomonadati</taxon>
        <taxon>Pseudomonadota</taxon>
        <taxon>Alphaproteobacteria</taxon>
        <taxon>Hyphomicrobiales</taxon>
        <taxon>Rhizobiaceae</taxon>
        <taxon>Rhizobium/Agrobacterium group</taxon>
        <taxon>Rhizobium</taxon>
    </lineage>
</organism>
<reference evidence="3 5" key="2">
    <citation type="submission" date="2020-11" db="EMBL/GenBank/DDBJ databases">
        <title>Indigenous Rhizobia Nodulating Common beans in Western Kenya.</title>
        <authorList>
            <person name="Wekesa C.S."/>
            <person name="Oelmueller R."/>
            <person name="Furch A.C."/>
        </authorList>
    </citation>
    <scope>NUCLEOTIDE SEQUENCE [LARGE SCALE GENOMIC DNA]</scope>
    <source>
        <strain evidence="5">BS3</strain>
        <strain evidence="3">S3</strain>
    </source>
</reference>
<keyword evidence="1" id="KW-0472">Membrane</keyword>
<keyword evidence="4" id="KW-1185">Reference proteome</keyword>
<proteinExistence type="predicted"/>
<feature type="transmembrane region" description="Helical" evidence="1">
    <location>
        <begin position="69"/>
        <end position="90"/>
    </location>
</feature>
<evidence type="ECO:0000313" key="5">
    <source>
        <dbReference type="Proteomes" id="UP000540266"/>
    </source>
</evidence>
<feature type="transmembrane region" description="Helical" evidence="1">
    <location>
        <begin position="37"/>
        <end position="57"/>
    </location>
</feature>